<reference evidence="2 3" key="2">
    <citation type="submission" date="2021-10" db="EMBL/GenBank/DDBJ databases">
        <authorList>
            <person name="Piombo E."/>
        </authorList>
    </citation>
    <scope>NUCLEOTIDE SEQUENCE [LARGE SCALE GENOMIC DNA]</scope>
</reference>
<organism evidence="2 3">
    <name type="scientific">Clonostachys solani</name>
    <dbReference type="NCBI Taxonomy" id="160281"/>
    <lineage>
        <taxon>Eukaryota</taxon>
        <taxon>Fungi</taxon>
        <taxon>Dikarya</taxon>
        <taxon>Ascomycota</taxon>
        <taxon>Pezizomycotina</taxon>
        <taxon>Sordariomycetes</taxon>
        <taxon>Hypocreomycetidae</taxon>
        <taxon>Hypocreales</taxon>
        <taxon>Bionectriaceae</taxon>
        <taxon>Clonostachys</taxon>
    </lineage>
</organism>
<dbReference type="EMBL" id="CABFOC020000054">
    <property type="protein sequence ID" value="CAH0055186.1"/>
    <property type="molecule type" value="Genomic_DNA"/>
</dbReference>
<proteinExistence type="predicted"/>
<keyword evidence="1" id="KW-1133">Transmembrane helix</keyword>
<feature type="transmembrane region" description="Helical" evidence="1">
    <location>
        <begin position="171"/>
        <end position="193"/>
    </location>
</feature>
<reference evidence="3" key="1">
    <citation type="submission" date="2019-06" db="EMBL/GenBank/DDBJ databases">
        <authorList>
            <person name="Broberg M."/>
        </authorList>
    </citation>
    <scope>NUCLEOTIDE SEQUENCE [LARGE SCALE GENOMIC DNA]</scope>
</reference>
<accession>A0A9N9ZGT6</accession>
<feature type="transmembrane region" description="Helical" evidence="1">
    <location>
        <begin position="26"/>
        <end position="45"/>
    </location>
</feature>
<feature type="transmembrane region" description="Helical" evidence="1">
    <location>
        <begin position="74"/>
        <end position="92"/>
    </location>
</feature>
<gene>
    <name evidence="2" type="ORF">CSOL1703_00017089</name>
</gene>
<feature type="transmembrane region" description="Helical" evidence="1">
    <location>
        <begin position="267"/>
        <end position="285"/>
    </location>
</feature>
<protein>
    <submittedName>
        <fullName evidence="2">Uncharacterized protein</fullName>
    </submittedName>
</protein>
<dbReference type="Proteomes" id="UP000775872">
    <property type="component" value="Unassembled WGS sequence"/>
</dbReference>
<dbReference type="OrthoDB" id="5142796at2759"/>
<sequence length="291" mass="32163">MESKVNGNRSGQEGYGAFPDQRRLDWTPAITTVAILGFCFMFTVAPSGTDEQAISDQSEQATASRDAPQNDQRVPVIFTLIALVGATAARIIRSGIQSVHHITPPDFSIANTLNSRCWAEVVSPVVLSFCTVSLVETMTSYLDDAEAICGSEKDFNWNLAMGDWEHYDKAAGIWLIHFLVCAIASGLLLYLWPRSWPGSRTSWRWLVLHSVSLAGTVRAVLMAGPCVARTSLQFTLSYSLFTLAGIWLVANWRCVFRQSLDDVHIQLPLYALSLYLVAWAPVHVYCQPNGC</sequence>
<feature type="transmembrane region" description="Helical" evidence="1">
    <location>
        <begin position="236"/>
        <end position="255"/>
    </location>
</feature>
<comment type="caution">
    <text evidence="2">The sequence shown here is derived from an EMBL/GenBank/DDBJ whole genome shotgun (WGS) entry which is preliminary data.</text>
</comment>
<keyword evidence="1" id="KW-0472">Membrane</keyword>
<keyword evidence="1" id="KW-0812">Transmembrane</keyword>
<evidence type="ECO:0000256" key="1">
    <source>
        <dbReference type="SAM" id="Phobius"/>
    </source>
</evidence>
<evidence type="ECO:0000313" key="3">
    <source>
        <dbReference type="Proteomes" id="UP000775872"/>
    </source>
</evidence>
<keyword evidence="3" id="KW-1185">Reference proteome</keyword>
<dbReference type="AlphaFoldDB" id="A0A9N9ZGT6"/>
<feature type="transmembrane region" description="Helical" evidence="1">
    <location>
        <begin position="205"/>
        <end position="224"/>
    </location>
</feature>
<evidence type="ECO:0000313" key="2">
    <source>
        <dbReference type="EMBL" id="CAH0055186.1"/>
    </source>
</evidence>
<name>A0A9N9ZGT6_9HYPO</name>